<dbReference type="AlphaFoldDB" id="A0A2G8LMI4"/>
<dbReference type="OrthoDB" id="6343432at2759"/>
<protein>
    <submittedName>
        <fullName evidence="2">Putative hydrolethalus syndrome protein 1</fullName>
    </submittedName>
</protein>
<dbReference type="GO" id="GO:0005814">
    <property type="term" value="C:centriole"/>
    <property type="evidence" value="ECO:0007669"/>
    <property type="project" value="TreeGrafter"/>
</dbReference>
<evidence type="ECO:0000313" key="2">
    <source>
        <dbReference type="EMBL" id="PIK61466.1"/>
    </source>
</evidence>
<evidence type="ECO:0000313" key="3">
    <source>
        <dbReference type="Proteomes" id="UP000230750"/>
    </source>
</evidence>
<feature type="region of interest" description="Disordered" evidence="1">
    <location>
        <begin position="264"/>
        <end position="334"/>
    </location>
</feature>
<organism evidence="2 3">
    <name type="scientific">Stichopus japonicus</name>
    <name type="common">Sea cucumber</name>
    <dbReference type="NCBI Taxonomy" id="307972"/>
    <lineage>
        <taxon>Eukaryota</taxon>
        <taxon>Metazoa</taxon>
        <taxon>Echinodermata</taxon>
        <taxon>Eleutherozoa</taxon>
        <taxon>Echinozoa</taxon>
        <taxon>Holothuroidea</taxon>
        <taxon>Aspidochirotacea</taxon>
        <taxon>Aspidochirotida</taxon>
        <taxon>Stichopodidae</taxon>
        <taxon>Apostichopus</taxon>
    </lineage>
</organism>
<name>A0A2G8LMI4_STIJA</name>
<comment type="caution">
    <text evidence="2">The sequence shown here is derived from an EMBL/GenBank/DDBJ whole genome shotgun (WGS) entry which is preliminary data.</text>
</comment>
<dbReference type="GO" id="GO:0060271">
    <property type="term" value="P:cilium assembly"/>
    <property type="evidence" value="ECO:0007669"/>
    <property type="project" value="TreeGrafter"/>
</dbReference>
<feature type="region of interest" description="Disordered" evidence="1">
    <location>
        <begin position="188"/>
        <end position="219"/>
    </location>
</feature>
<dbReference type="InterPro" id="IPR052319">
    <property type="entry name" value="Centriolar_ciliogenesis_assoc"/>
</dbReference>
<sequence length="341" mass="38821">MYKVNNSWKGFDLDLKGLISTLGKNQFPSHLIDKVVKSYLQNKVSPKNIIDPVSHNTRFYKLPYIEFPHTTYCGIMAGSGFQPLSRGEVAEQLNALGYKNFSPEKIKQITEDLAAYLADEGLLTDTSDQSYLSASSAQYSPTNNSPRAPLQDVRESSHHHQQFVRFDHPDSYGKENFSERDFIDQKAFSDEVSVDDSSEQSYRQDEGHMSRPAAKSKPLIKRKVVRKRNGQAQIFDESITESESDISYLNDRLAELHLPLRGEKPQEEYAESEASTITQTYQAKRRPKSASSSRWSDGGSSQTSERYSNQPLKSFIRPSTAPVKWKHDRKTDPVTRQVWLV</sequence>
<feature type="compositionally biased region" description="Low complexity" evidence="1">
    <location>
        <begin position="289"/>
        <end position="304"/>
    </location>
</feature>
<dbReference type="PANTHER" id="PTHR34174">
    <property type="entry name" value="HYDROLETHALUS SYNDROME PROTEIN 1"/>
    <property type="match status" value="1"/>
</dbReference>
<dbReference type="Proteomes" id="UP000230750">
    <property type="component" value="Unassembled WGS sequence"/>
</dbReference>
<evidence type="ECO:0000256" key="1">
    <source>
        <dbReference type="SAM" id="MobiDB-lite"/>
    </source>
</evidence>
<keyword evidence="3" id="KW-1185">Reference proteome</keyword>
<accession>A0A2G8LMI4</accession>
<proteinExistence type="predicted"/>
<dbReference type="PANTHER" id="PTHR34174:SF1">
    <property type="entry name" value="CENTRIOLAR AND CILIOGENESIS-ASSOCIATED PROTEIN HYLS1"/>
    <property type="match status" value="1"/>
</dbReference>
<reference evidence="2 3" key="1">
    <citation type="journal article" date="2017" name="PLoS Biol.">
        <title>The sea cucumber genome provides insights into morphological evolution and visceral regeneration.</title>
        <authorList>
            <person name="Zhang X."/>
            <person name="Sun L."/>
            <person name="Yuan J."/>
            <person name="Sun Y."/>
            <person name="Gao Y."/>
            <person name="Zhang L."/>
            <person name="Li S."/>
            <person name="Dai H."/>
            <person name="Hamel J.F."/>
            <person name="Liu C."/>
            <person name="Yu Y."/>
            <person name="Liu S."/>
            <person name="Lin W."/>
            <person name="Guo K."/>
            <person name="Jin S."/>
            <person name="Xu P."/>
            <person name="Storey K.B."/>
            <person name="Huan P."/>
            <person name="Zhang T."/>
            <person name="Zhou Y."/>
            <person name="Zhang J."/>
            <person name="Lin C."/>
            <person name="Li X."/>
            <person name="Xing L."/>
            <person name="Huo D."/>
            <person name="Sun M."/>
            <person name="Wang L."/>
            <person name="Mercier A."/>
            <person name="Li F."/>
            <person name="Yang H."/>
            <person name="Xiang J."/>
        </authorList>
    </citation>
    <scope>NUCLEOTIDE SEQUENCE [LARGE SCALE GENOMIC DNA]</scope>
    <source>
        <strain evidence="2">Shaxun</strain>
        <tissue evidence="2">Muscle</tissue>
    </source>
</reference>
<feature type="region of interest" description="Disordered" evidence="1">
    <location>
        <begin position="133"/>
        <end position="170"/>
    </location>
</feature>
<feature type="compositionally biased region" description="Polar residues" evidence="1">
    <location>
        <begin position="273"/>
        <end position="282"/>
    </location>
</feature>
<gene>
    <name evidence="2" type="ORF">BSL78_01591</name>
</gene>
<dbReference type="EMBL" id="MRZV01000031">
    <property type="protein sequence ID" value="PIK61466.1"/>
    <property type="molecule type" value="Genomic_DNA"/>
</dbReference>
<dbReference type="GO" id="GO:0097730">
    <property type="term" value="C:non-motile cilium"/>
    <property type="evidence" value="ECO:0007669"/>
    <property type="project" value="TreeGrafter"/>
</dbReference>